<comment type="similarity">
    <text evidence="9">Belongs to the TrpF family.</text>
</comment>
<dbReference type="Gene3D" id="3.20.20.70">
    <property type="entry name" value="Aldolase class I"/>
    <property type="match status" value="1"/>
</dbReference>
<evidence type="ECO:0000259" key="11">
    <source>
        <dbReference type="Pfam" id="PF00697"/>
    </source>
</evidence>
<dbReference type="HAMAP" id="MF_00135">
    <property type="entry name" value="PRAI"/>
    <property type="match status" value="1"/>
</dbReference>
<keyword evidence="8 9" id="KW-0413">Isomerase</keyword>
<dbReference type="GO" id="GO:0004640">
    <property type="term" value="F:phosphoribosylanthranilate isomerase activity"/>
    <property type="evidence" value="ECO:0007669"/>
    <property type="project" value="UniProtKB-UniRule"/>
</dbReference>
<evidence type="ECO:0000256" key="7">
    <source>
        <dbReference type="ARBA" id="ARBA00023141"/>
    </source>
</evidence>
<evidence type="ECO:0000256" key="9">
    <source>
        <dbReference type="HAMAP-Rule" id="MF_00135"/>
    </source>
</evidence>
<keyword evidence="5 9" id="KW-0028">Amino-acid biosynthesis</keyword>
<feature type="domain" description="N-(5'phosphoribosyl) anthranilate isomerase (PRAI)" evidence="11">
    <location>
        <begin position="5"/>
        <end position="194"/>
    </location>
</feature>
<dbReference type="InterPro" id="IPR044643">
    <property type="entry name" value="TrpF_fam"/>
</dbReference>
<evidence type="ECO:0000313" key="13">
    <source>
        <dbReference type="Proteomes" id="UP000587396"/>
    </source>
</evidence>
<comment type="caution">
    <text evidence="12">The sequence shown here is derived from an EMBL/GenBank/DDBJ whole genome shotgun (WGS) entry which is preliminary data.</text>
</comment>
<evidence type="ECO:0000313" key="12">
    <source>
        <dbReference type="EMBL" id="MBC2889733.1"/>
    </source>
</evidence>
<dbReference type="InterPro" id="IPR011060">
    <property type="entry name" value="RibuloseP-bd_barrel"/>
</dbReference>
<keyword evidence="13" id="KW-1185">Reference proteome</keyword>
<evidence type="ECO:0000256" key="4">
    <source>
        <dbReference type="ARBA" id="ARBA00022272"/>
    </source>
</evidence>
<dbReference type="InterPro" id="IPR001240">
    <property type="entry name" value="PRAI_dom"/>
</dbReference>
<proteinExistence type="inferred from homology"/>
<evidence type="ECO:0000256" key="8">
    <source>
        <dbReference type="ARBA" id="ARBA00023235"/>
    </source>
</evidence>
<keyword evidence="7 9" id="KW-0057">Aromatic amino acid biosynthesis</keyword>
<protein>
    <recommendedName>
        <fullName evidence="4 9">N-(5'-phosphoribosyl)anthranilate isomerase</fullName>
        <shortName evidence="9">PRAI</shortName>
        <ecNumber evidence="3 9">5.3.1.24</ecNumber>
    </recommendedName>
</protein>
<name>A0A842JCS2_9ACTN</name>
<dbReference type="PANTHER" id="PTHR42894:SF1">
    <property type="entry name" value="N-(5'-PHOSPHORIBOSYL)ANTHRANILATE ISOMERASE"/>
    <property type="match status" value="1"/>
</dbReference>
<comment type="catalytic activity">
    <reaction evidence="1 9">
        <text>N-(5-phospho-beta-D-ribosyl)anthranilate = 1-(2-carboxyphenylamino)-1-deoxy-D-ribulose 5-phosphate</text>
        <dbReference type="Rhea" id="RHEA:21540"/>
        <dbReference type="ChEBI" id="CHEBI:18277"/>
        <dbReference type="ChEBI" id="CHEBI:58613"/>
        <dbReference type="EC" id="5.3.1.24"/>
    </reaction>
</comment>
<accession>A0A842JCS2</accession>
<gene>
    <name evidence="9" type="primary">trpF</name>
    <name evidence="12" type="ORF">H7313_10330</name>
</gene>
<keyword evidence="6 9" id="KW-0822">Tryptophan biosynthesis</keyword>
<dbReference type="EMBL" id="JACMSE010000007">
    <property type="protein sequence ID" value="MBC2889733.1"/>
    <property type="molecule type" value="Genomic_DNA"/>
</dbReference>
<evidence type="ECO:0000256" key="6">
    <source>
        <dbReference type="ARBA" id="ARBA00022822"/>
    </source>
</evidence>
<dbReference type="UniPathway" id="UPA00035">
    <property type="reaction ID" value="UER00042"/>
</dbReference>
<evidence type="ECO:0000256" key="10">
    <source>
        <dbReference type="SAM" id="MobiDB-lite"/>
    </source>
</evidence>
<dbReference type="SUPFAM" id="SSF51366">
    <property type="entry name" value="Ribulose-phoshate binding barrel"/>
    <property type="match status" value="1"/>
</dbReference>
<dbReference type="CDD" id="cd00405">
    <property type="entry name" value="PRAI"/>
    <property type="match status" value="1"/>
</dbReference>
<dbReference type="GO" id="GO:0000162">
    <property type="term" value="P:L-tryptophan biosynthetic process"/>
    <property type="evidence" value="ECO:0007669"/>
    <property type="project" value="UniProtKB-UniRule"/>
</dbReference>
<dbReference type="PANTHER" id="PTHR42894">
    <property type="entry name" value="N-(5'-PHOSPHORIBOSYL)ANTHRANILATE ISOMERASE"/>
    <property type="match status" value="1"/>
</dbReference>
<reference evidence="12 13" key="1">
    <citation type="submission" date="2020-08" db="EMBL/GenBank/DDBJ databases">
        <authorList>
            <person name="Liu C."/>
            <person name="Sun Q."/>
        </authorList>
    </citation>
    <scope>NUCLEOTIDE SEQUENCE [LARGE SCALE GENOMIC DNA]</scope>
    <source>
        <strain evidence="12 13">N22</strain>
    </source>
</reference>
<organism evidence="12 13">
    <name type="scientific">Gordonibacter massiliensis</name>
    <name type="common">ex Traore et al. 2017</name>
    <dbReference type="NCBI Taxonomy" id="1841863"/>
    <lineage>
        <taxon>Bacteria</taxon>
        <taxon>Bacillati</taxon>
        <taxon>Actinomycetota</taxon>
        <taxon>Coriobacteriia</taxon>
        <taxon>Eggerthellales</taxon>
        <taxon>Eggerthellaceae</taxon>
        <taxon>Gordonibacter</taxon>
    </lineage>
</organism>
<dbReference type="EC" id="5.3.1.24" evidence="3 9"/>
<dbReference type="AlphaFoldDB" id="A0A842JCS2"/>
<dbReference type="Pfam" id="PF00697">
    <property type="entry name" value="PRAI"/>
    <property type="match status" value="1"/>
</dbReference>
<feature type="region of interest" description="Disordered" evidence="10">
    <location>
        <begin position="195"/>
        <end position="214"/>
    </location>
</feature>
<evidence type="ECO:0000256" key="3">
    <source>
        <dbReference type="ARBA" id="ARBA00012572"/>
    </source>
</evidence>
<feature type="compositionally biased region" description="Basic and acidic residues" evidence="10">
    <location>
        <begin position="198"/>
        <end position="214"/>
    </location>
</feature>
<evidence type="ECO:0000256" key="5">
    <source>
        <dbReference type="ARBA" id="ARBA00022605"/>
    </source>
</evidence>
<sequence>MTRIKVCGLVRAADVDAVNAARPDFAGFVVDVPASRRSVSPAEVRALAARLDAGIQAVGVFVDAPAATVAELLNDGTLDAAQLHGSEDAAYVSALRALTDKPLVQAFRVASAADVARAEASAADRVLLDSGAGSGRTFDWKLARACKRPFFLAGGLEPGIIARAVEAARPFGVDLSSGVETNGAKDPEKIARAVAEAHGADAPEAETTRAREQR</sequence>
<comment type="pathway">
    <text evidence="2 9">Amino-acid biosynthesis; L-tryptophan biosynthesis; L-tryptophan from chorismate: step 3/5.</text>
</comment>
<dbReference type="Proteomes" id="UP000587396">
    <property type="component" value="Unassembled WGS sequence"/>
</dbReference>
<evidence type="ECO:0000256" key="2">
    <source>
        <dbReference type="ARBA" id="ARBA00004664"/>
    </source>
</evidence>
<dbReference type="InterPro" id="IPR013785">
    <property type="entry name" value="Aldolase_TIM"/>
</dbReference>
<evidence type="ECO:0000256" key="1">
    <source>
        <dbReference type="ARBA" id="ARBA00001164"/>
    </source>
</evidence>